<proteinExistence type="predicted"/>
<feature type="non-terminal residue" evidence="2">
    <location>
        <position position="107"/>
    </location>
</feature>
<organism evidence="2 3">
    <name type="scientific">Mya arenaria</name>
    <name type="common">Soft-shell clam</name>
    <dbReference type="NCBI Taxonomy" id="6604"/>
    <lineage>
        <taxon>Eukaryota</taxon>
        <taxon>Metazoa</taxon>
        <taxon>Spiralia</taxon>
        <taxon>Lophotrochozoa</taxon>
        <taxon>Mollusca</taxon>
        <taxon>Bivalvia</taxon>
        <taxon>Autobranchia</taxon>
        <taxon>Heteroconchia</taxon>
        <taxon>Euheterodonta</taxon>
        <taxon>Imparidentia</taxon>
        <taxon>Neoheterodontei</taxon>
        <taxon>Myida</taxon>
        <taxon>Myoidea</taxon>
        <taxon>Myidae</taxon>
        <taxon>Mya</taxon>
    </lineage>
</organism>
<gene>
    <name evidence="2" type="ORF">MAR_034780</name>
</gene>
<dbReference type="EMBL" id="CP111018">
    <property type="protein sequence ID" value="WAR09704.1"/>
    <property type="molecule type" value="Genomic_DNA"/>
</dbReference>
<name>A0ABY7EKP7_MYAAR</name>
<evidence type="ECO:0000313" key="2">
    <source>
        <dbReference type="EMBL" id="WAR09704.1"/>
    </source>
</evidence>
<protein>
    <submittedName>
        <fullName evidence="2">Uncharacterized protein</fullName>
    </submittedName>
</protein>
<dbReference type="Proteomes" id="UP001164746">
    <property type="component" value="Chromosome 7"/>
</dbReference>
<feature type="transmembrane region" description="Helical" evidence="1">
    <location>
        <begin position="55"/>
        <end position="73"/>
    </location>
</feature>
<evidence type="ECO:0000256" key="1">
    <source>
        <dbReference type="SAM" id="Phobius"/>
    </source>
</evidence>
<evidence type="ECO:0000313" key="3">
    <source>
        <dbReference type="Proteomes" id="UP001164746"/>
    </source>
</evidence>
<keyword evidence="1" id="KW-0472">Membrane</keyword>
<keyword evidence="3" id="KW-1185">Reference proteome</keyword>
<keyword evidence="1" id="KW-0812">Transmembrane</keyword>
<keyword evidence="1" id="KW-1133">Transmembrane helix</keyword>
<sequence length="107" mass="12268">MYHIMFASRGRLHVDDTYLLTLVLLQKAVLRFDLEEMFLLCIFDSVNRKIGQASFSHYTTASIFVVNSVLYILNFAKIKHGDRTIEKGLGAQSTSRKARSELLRQCP</sequence>
<accession>A0ABY7EKP7</accession>
<reference evidence="2" key="1">
    <citation type="submission" date="2022-11" db="EMBL/GenBank/DDBJ databases">
        <title>Centuries of genome instability and evolution in soft-shell clam transmissible cancer (bioRxiv).</title>
        <authorList>
            <person name="Hart S.F.M."/>
            <person name="Yonemitsu M.A."/>
            <person name="Giersch R.M."/>
            <person name="Beal B.F."/>
            <person name="Arriagada G."/>
            <person name="Davis B.W."/>
            <person name="Ostrander E.A."/>
            <person name="Goff S.P."/>
            <person name="Metzger M.J."/>
        </authorList>
    </citation>
    <scope>NUCLEOTIDE SEQUENCE</scope>
    <source>
        <strain evidence="2">MELC-2E11</strain>
        <tissue evidence="2">Siphon/mantle</tissue>
    </source>
</reference>